<dbReference type="InterPro" id="IPR027417">
    <property type="entry name" value="P-loop_NTPase"/>
</dbReference>
<evidence type="ECO:0000256" key="2">
    <source>
        <dbReference type="ARBA" id="ARBA00022741"/>
    </source>
</evidence>
<dbReference type="PANTHER" id="PTHR12169:SF6">
    <property type="entry name" value="AFG1-LIKE ATPASE"/>
    <property type="match status" value="1"/>
</dbReference>
<dbReference type="Gene3D" id="3.40.50.300">
    <property type="entry name" value="P-loop containing nucleotide triphosphate hydrolases"/>
    <property type="match status" value="1"/>
</dbReference>
<name>A0ABQ9RN80_9PEZI</name>
<reference evidence="5 6" key="1">
    <citation type="submission" date="2016-10" db="EMBL/GenBank/DDBJ databases">
        <title>The genome sequence of Colletotrichum fioriniae PJ7.</title>
        <authorList>
            <person name="Baroncelli R."/>
        </authorList>
    </citation>
    <scope>NUCLEOTIDE SEQUENCE [LARGE SCALE GENOMIC DNA]</scope>
    <source>
        <strain evidence="5 6">Tom-12</strain>
    </source>
</reference>
<feature type="compositionally biased region" description="Basic and acidic residues" evidence="4">
    <location>
        <begin position="555"/>
        <end position="575"/>
    </location>
</feature>
<dbReference type="PANTHER" id="PTHR12169">
    <property type="entry name" value="ATPASE N2B"/>
    <property type="match status" value="1"/>
</dbReference>
<evidence type="ECO:0000256" key="1">
    <source>
        <dbReference type="ARBA" id="ARBA00010322"/>
    </source>
</evidence>
<gene>
    <name evidence="5" type="ORF">CTAM01_02861</name>
</gene>
<dbReference type="SUPFAM" id="SSF52540">
    <property type="entry name" value="P-loop containing nucleoside triphosphate hydrolases"/>
    <property type="match status" value="1"/>
</dbReference>
<evidence type="ECO:0000256" key="3">
    <source>
        <dbReference type="ARBA" id="ARBA00022840"/>
    </source>
</evidence>
<feature type="compositionally biased region" description="Basic and acidic residues" evidence="4">
    <location>
        <begin position="84"/>
        <end position="93"/>
    </location>
</feature>
<sequence>MRRAAASSLPLRRVGASLNGSAAPTRGITEQAVNRRSLCTTCLANRHNTSAGRLRPLPNIFTQQTRNGGQRRTASAVATATEGNRGREPESRKQFGGARGANEKAAAKDEHGPIQEYDRRVDNGILRNDEHQRGNLQHLHDELVNYHAPEVKQPTLESIKPAKSMFGSWFGGGKAAEAAIGAIPSNLPRGLYLFGDVGSGKTMLMDLFYDTLPSSVKTKTRIHFHNFMQDVHKRLHKMKMQHGNDVDAVPFVAAQIAAQGNVLCFDEFQCTDVADAMILRRLLEALMSHGVVLVTTSNRHPDELYKNGIQRESFIPAIKLLKSRLHVINLDSPTDYRKIPRPPSGVYHTPLDAHATSHAEKWFRFLGDPENPEPHPEVQNVWGREIHVPRVSGRCAWFTFDELIGKATSAADYLELVRNYDAFVITDCPGMTYRQRDLARRFITFIDAVYESHAKLVLTTEKPLTELFVSRAELEESLEKQGKKDEAGQQQSGGDTAAATHLLEDLDHNIDSIKGMSGLFSGDEEAFAFARALSRLSHMGSKEWVERGMGLEQQGGKKERDDWAKVRSRQMEDSM</sequence>
<organism evidence="5 6">
    <name type="scientific">Colletotrichum tamarilloi</name>
    <dbReference type="NCBI Taxonomy" id="1209934"/>
    <lineage>
        <taxon>Eukaryota</taxon>
        <taxon>Fungi</taxon>
        <taxon>Dikarya</taxon>
        <taxon>Ascomycota</taxon>
        <taxon>Pezizomycotina</taxon>
        <taxon>Sordariomycetes</taxon>
        <taxon>Hypocreomycetidae</taxon>
        <taxon>Glomerellales</taxon>
        <taxon>Glomerellaceae</taxon>
        <taxon>Colletotrichum</taxon>
        <taxon>Colletotrichum acutatum species complex</taxon>
    </lineage>
</organism>
<evidence type="ECO:0000256" key="4">
    <source>
        <dbReference type="SAM" id="MobiDB-lite"/>
    </source>
</evidence>
<evidence type="ECO:0000313" key="5">
    <source>
        <dbReference type="EMBL" id="KAK1507749.1"/>
    </source>
</evidence>
<keyword evidence="3" id="KW-0067">ATP-binding</keyword>
<feature type="compositionally biased region" description="Polar residues" evidence="4">
    <location>
        <begin position="62"/>
        <end position="82"/>
    </location>
</feature>
<accession>A0ABQ9RN80</accession>
<dbReference type="EMBL" id="MLFU01000006">
    <property type="protein sequence ID" value="KAK1507749.1"/>
    <property type="molecule type" value="Genomic_DNA"/>
</dbReference>
<keyword evidence="6" id="KW-1185">Reference proteome</keyword>
<protein>
    <submittedName>
        <fullName evidence="5">AFG1-like ATPase</fullName>
    </submittedName>
</protein>
<feature type="region of interest" description="Disordered" evidence="4">
    <location>
        <begin position="547"/>
        <end position="575"/>
    </location>
</feature>
<dbReference type="NCBIfam" id="NF040713">
    <property type="entry name" value="ZapE"/>
    <property type="match status" value="1"/>
</dbReference>
<dbReference type="GeneID" id="85403137"/>
<dbReference type="InterPro" id="IPR005654">
    <property type="entry name" value="ATPase_AFG1-like"/>
</dbReference>
<dbReference type="Proteomes" id="UP001227543">
    <property type="component" value="Unassembled WGS sequence"/>
</dbReference>
<proteinExistence type="inferred from homology"/>
<dbReference type="RefSeq" id="XP_060386702.1">
    <property type="nucleotide sequence ID" value="XM_060518899.1"/>
</dbReference>
<feature type="region of interest" description="Disordered" evidence="4">
    <location>
        <begin position="62"/>
        <end position="117"/>
    </location>
</feature>
<evidence type="ECO:0000313" key="6">
    <source>
        <dbReference type="Proteomes" id="UP001227543"/>
    </source>
</evidence>
<comment type="similarity">
    <text evidence="1">Belongs to the AFG1 ATPase family.</text>
</comment>
<dbReference type="Pfam" id="PF03969">
    <property type="entry name" value="AFG1_ATPase"/>
    <property type="match status" value="1"/>
</dbReference>
<keyword evidence="2" id="KW-0547">Nucleotide-binding</keyword>
<comment type="caution">
    <text evidence="5">The sequence shown here is derived from an EMBL/GenBank/DDBJ whole genome shotgun (WGS) entry which is preliminary data.</text>
</comment>
<feature type="compositionally biased region" description="Basic and acidic residues" evidence="4">
    <location>
        <begin position="101"/>
        <end position="117"/>
    </location>
</feature>